<feature type="non-terminal residue" evidence="1">
    <location>
        <position position="57"/>
    </location>
</feature>
<sequence length="57" mass="6237">DAYTYHWQQKLLVLVTSSLVGNATIWGGIQRGSNCALHPRISSTNPTLFTSRKGTCS</sequence>
<gene>
    <name evidence="1" type="ORF">AVDCRST_MAG94-6334</name>
</gene>
<dbReference type="GO" id="GO:0004364">
    <property type="term" value="F:glutathione transferase activity"/>
    <property type="evidence" value="ECO:0007669"/>
    <property type="project" value="UniProtKB-EC"/>
</dbReference>
<dbReference type="AlphaFoldDB" id="A0A6J4P8Q8"/>
<feature type="non-terminal residue" evidence="1">
    <location>
        <position position="1"/>
    </location>
</feature>
<dbReference type="EMBL" id="CADCTY010002179">
    <property type="protein sequence ID" value="CAA9409364.1"/>
    <property type="molecule type" value="Genomic_DNA"/>
</dbReference>
<organism evidence="1">
    <name type="scientific">uncultured Leptolyngbya sp</name>
    <dbReference type="NCBI Taxonomy" id="332963"/>
    <lineage>
        <taxon>Bacteria</taxon>
        <taxon>Bacillati</taxon>
        <taxon>Cyanobacteriota</taxon>
        <taxon>Cyanophyceae</taxon>
        <taxon>Leptolyngbyales</taxon>
        <taxon>Leptolyngbyaceae</taxon>
        <taxon>Leptolyngbya group</taxon>
        <taxon>Leptolyngbya</taxon>
        <taxon>environmental samples</taxon>
    </lineage>
</organism>
<protein>
    <submittedName>
        <fullName evidence="1">Glutathione S-transferase</fullName>
        <ecNumber evidence="1">2.5.1.18</ecNumber>
    </submittedName>
</protein>
<proteinExistence type="predicted"/>
<name>A0A6J4P8Q8_9CYAN</name>
<accession>A0A6J4P8Q8</accession>
<reference evidence="1" key="1">
    <citation type="submission" date="2020-02" db="EMBL/GenBank/DDBJ databases">
        <authorList>
            <person name="Meier V. D."/>
        </authorList>
    </citation>
    <scope>NUCLEOTIDE SEQUENCE</scope>
    <source>
        <strain evidence="1">AVDCRST_MAG94</strain>
    </source>
</reference>
<dbReference type="EC" id="2.5.1.18" evidence="1"/>
<evidence type="ECO:0000313" key="1">
    <source>
        <dbReference type="EMBL" id="CAA9409364.1"/>
    </source>
</evidence>
<keyword evidence="1" id="KW-0808">Transferase</keyword>